<feature type="compositionally biased region" description="Polar residues" evidence="2">
    <location>
        <begin position="297"/>
        <end position="319"/>
    </location>
</feature>
<comment type="caution">
    <text evidence="4">The sequence shown here is derived from an EMBL/GenBank/DDBJ whole genome shotgun (WGS) entry which is preliminary data.</text>
</comment>
<feature type="region of interest" description="Disordered" evidence="2">
    <location>
        <begin position="228"/>
        <end position="251"/>
    </location>
</feature>
<dbReference type="InterPro" id="IPR005162">
    <property type="entry name" value="Retrotrans_gag_dom"/>
</dbReference>
<dbReference type="GO" id="GO:0003676">
    <property type="term" value="F:nucleic acid binding"/>
    <property type="evidence" value="ECO:0007669"/>
    <property type="project" value="InterPro"/>
</dbReference>
<sequence length="375" mass="41995">MSGRGRGRANYNNNINENNNNNDLAAAVQQLVAMNQNLIQAVTQLTQARNPNVASDMTKSVSLQRPSKFDGKGDPIKLEAWVRSFDKIFATLNCPEDLKIAQATHYLTENADIWWTENKDRLMAPRPHVDEGFFPEHLKRGKRTEFNNLKQGTLSVQEYYNQFQELARFALELVPTPESRASRFEQGLDIEIRAALGGWNYETILEVYTRASNIERVLNERRALVGEKRKANSGRTSNITNSQTSQNTGFGNQSVCRKCGHSHIGRDCNGRLWVCHYCNKMGHRAPECRSRIRDQENQQGYQTRSAQSAGVGSVANSTPNRGFQGGNRFNNKQTQTNTNKPGVSAATTGVKTTGQINALIPEETTFKDAGTYSFV</sequence>
<dbReference type="PANTHER" id="PTHR15503">
    <property type="entry name" value="LDOC1 RELATED"/>
    <property type="match status" value="1"/>
</dbReference>
<reference evidence="4" key="1">
    <citation type="submission" date="2024-03" db="EMBL/GenBank/DDBJ databases">
        <title>WGS assembly of Saponaria officinalis var. Norfolk2.</title>
        <authorList>
            <person name="Jenkins J."/>
            <person name="Shu S."/>
            <person name="Grimwood J."/>
            <person name="Barry K."/>
            <person name="Goodstein D."/>
            <person name="Schmutz J."/>
            <person name="Leebens-Mack J."/>
            <person name="Osbourn A."/>
        </authorList>
    </citation>
    <scope>NUCLEOTIDE SEQUENCE [LARGE SCALE GENOMIC DNA]</scope>
    <source>
        <strain evidence="4">JIC</strain>
    </source>
</reference>
<evidence type="ECO:0000313" key="4">
    <source>
        <dbReference type="EMBL" id="KAK9705021.1"/>
    </source>
</evidence>
<dbReference type="SMART" id="SM00343">
    <property type="entry name" value="ZnF_C2HC"/>
    <property type="match status" value="2"/>
</dbReference>
<feature type="domain" description="CCHC-type" evidence="3">
    <location>
        <begin position="275"/>
        <end position="290"/>
    </location>
</feature>
<feature type="region of interest" description="Disordered" evidence="2">
    <location>
        <begin position="294"/>
        <end position="348"/>
    </location>
</feature>
<protein>
    <recommendedName>
        <fullName evidence="3">CCHC-type domain-containing protein</fullName>
    </recommendedName>
</protein>
<dbReference type="GO" id="GO:0008270">
    <property type="term" value="F:zinc ion binding"/>
    <property type="evidence" value="ECO:0007669"/>
    <property type="project" value="UniProtKB-KW"/>
</dbReference>
<name>A0AAW1JMF3_SAPOF</name>
<evidence type="ECO:0000313" key="5">
    <source>
        <dbReference type="Proteomes" id="UP001443914"/>
    </source>
</evidence>
<dbReference type="InterPro" id="IPR001878">
    <property type="entry name" value="Znf_CCHC"/>
</dbReference>
<keyword evidence="1" id="KW-0863">Zinc-finger</keyword>
<dbReference type="EMBL" id="JBDFQZ010000007">
    <property type="protein sequence ID" value="KAK9705021.1"/>
    <property type="molecule type" value="Genomic_DNA"/>
</dbReference>
<feature type="compositionally biased region" description="Polar residues" evidence="2">
    <location>
        <begin position="233"/>
        <end position="251"/>
    </location>
</feature>
<dbReference type="PANTHER" id="PTHR15503:SF45">
    <property type="entry name" value="RNA-DIRECTED DNA POLYMERASE HOMOLOG"/>
    <property type="match status" value="1"/>
</dbReference>
<gene>
    <name evidence="4" type="ORF">RND81_07G027500</name>
</gene>
<dbReference type="Proteomes" id="UP001443914">
    <property type="component" value="Unassembled WGS sequence"/>
</dbReference>
<feature type="compositionally biased region" description="Low complexity" evidence="2">
    <location>
        <begin position="320"/>
        <end position="340"/>
    </location>
</feature>
<proteinExistence type="predicted"/>
<accession>A0AAW1JMF3</accession>
<dbReference type="Pfam" id="PF03732">
    <property type="entry name" value="Retrotrans_gag"/>
    <property type="match status" value="1"/>
</dbReference>
<dbReference type="AlphaFoldDB" id="A0AAW1JMF3"/>
<keyword evidence="1" id="KW-0862">Zinc</keyword>
<dbReference type="InterPro" id="IPR036875">
    <property type="entry name" value="Znf_CCHC_sf"/>
</dbReference>
<keyword evidence="1" id="KW-0479">Metal-binding</keyword>
<evidence type="ECO:0000259" key="3">
    <source>
        <dbReference type="PROSITE" id="PS50158"/>
    </source>
</evidence>
<dbReference type="InterPro" id="IPR032567">
    <property type="entry name" value="RTL1-rel"/>
</dbReference>
<evidence type="ECO:0000256" key="1">
    <source>
        <dbReference type="PROSITE-ProRule" id="PRU00047"/>
    </source>
</evidence>
<evidence type="ECO:0000256" key="2">
    <source>
        <dbReference type="SAM" id="MobiDB-lite"/>
    </source>
</evidence>
<dbReference type="SUPFAM" id="SSF57756">
    <property type="entry name" value="Retrovirus zinc finger-like domains"/>
    <property type="match status" value="1"/>
</dbReference>
<organism evidence="4 5">
    <name type="scientific">Saponaria officinalis</name>
    <name type="common">Common soapwort</name>
    <name type="synonym">Lychnis saponaria</name>
    <dbReference type="NCBI Taxonomy" id="3572"/>
    <lineage>
        <taxon>Eukaryota</taxon>
        <taxon>Viridiplantae</taxon>
        <taxon>Streptophyta</taxon>
        <taxon>Embryophyta</taxon>
        <taxon>Tracheophyta</taxon>
        <taxon>Spermatophyta</taxon>
        <taxon>Magnoliopsida</taxon>
        <taxon>eudicotyledons</taxon>
        <taxon>Gunneridae</taxon>
        <taxon>Pentapetalae</taxon>
        <taxon>Caryophyllales</taxon>
        <taxon>Caryophyllaceae</taxon>
        <taxon>Caryophylleae</taxon>
        <taxon>Saponaria</taxon>
    </lineage>
</organism>
<keyword evidence="5" id="KW-1185">Reference proteome</keyword>
<dbReference type="PROSITE" id="PS50158">
    <property type="entry name" value="ZF_CCHC"/>
    <property type="match status" value="1"/>
</dbReference>